<feature type="transmembrane region" description="Helical" evidence="6">
    <location>
        <begin position="250"/>
        <end position="270"/>
    </location>
</feature>
<dbReference type="EMBL" id="JALJOR010000014">
    <property type="protein sequence ID" value="KAK9806277.1"/>
    <property type="molecule type" value="Genomic_DNA"/>
</dbReference>
<comment type="caution">
    <text evidence="7">The sequence shown here is derived from an EMBL/GenBank/DDBJ whole genome shotgun (WGS) entry which is preliminary data.</text>
</comment>
<evidence type="ECO:0000256" key="4">
    <source>
        <dbReference type="ARBA" id="ARBA00023136"/>
    </source>
</evidence>
<comment type="subcellular location">
    <subcellularLocation>
        <location evidence="1">Membrane</location>
        <topology evidence="1">Multi-pass membrane protein</topology>
    </subcellularLocation>
</comment>
<keyword evidence="3 6" id="KW-1133">Transmembrane helix</keyword>
<dbReference type="GO" id="GO:0016020">
    <property type="term" value="C:membrane"/>
    <property type="evidence" value="ECO:0007669"/>
    <property type="project" value="UniProtKB-SubCell"/>
</dbReference>
<evidence type="ECO:0000256" key="1">
    <source>
        <dbReference type="ARBA" id="ARBA00004141"/>
    </source>
</evidence>
<evidence type="ECO:0000256" key="2">
    <source>
        <dbReference type="ARBA" id="ARBA00022692"/>
    </source>
</evidence>
<feature type="transmembrane region" description="Helical" evidence="6">
    <location>
        <begin position="12"/>
        <end position="33"/>
    </location>
</feature>
<feature type="transmembrane region" description="Helical" evidence="6">
    <location>
        <begin position="206"/>
        <end position="229"/>
    </location>
</feature>
<keyword evidence="2 6" id="KW-0812">Transmembrane</keyword>
<dbReference type="Pfam" id="PF03619">
    <property type="entry name" value="Solute_trans_a"/>
    <property type="match status" value="1"/>
</dbReference>
<dbReference type="PANTHER" id="PTHR23423">
    <property type="entry name" value="ORGANIC SOLUTE TRANSPORTER-RELATED"/>
    <property type="match status" value="1"/>
</dbReference>
<gene>
    <name evidence="7" type="ORF">WJX72_008269</name>
</gene>
<proteinExistence type="predicted"/>
<keyword evidence="8" id="KW-1185">Reference proteome</keyword>
<evidence type="ECO:0000256" key="5">
    <source>
        <dbReference type="SAM" id="MobiDB-lite"/>
    </source>
</evidence>
<feature type="region of interest" description="Disordered" evidence="5">
    <location>
        <begin position="393"/>
        <end position="440"/>
    </location>
</feature>
<dbReference type="AlphaFoldDB" id="A0AAW1PDT6"/>
<feature type="transmembrane region" description="Helical" evidence="6">
    <location>
        <begin position="173"/>
        <end position="194"/>
    </location>
</feature>
<evidence type="ECO:0000256" key="6">
    <source>
        <dbReference type="SAM" id="Phobius"/>
    </source>
</evidence>
<feature type="compositionally biased region" description="Polar residues" evidence="5">
    <location>
        <begin position="408"/>
        <end position="428"/>
    </location>
</feature>
<sequence length="440" mass="50948">MAWCCPMRRWFRVLWCLMAAAILAALPLMILEFKRAQFSVRYQAWFIAGIFVLLALPVTIYEVALHLEYYSRPHLQIHVIRILWMVPIYALDSWLALRFSASRPYLDAIRECYEAYVLYNFYMFLIAYLEEEYGDIEAYFSTKEPIPHEWPFKYCLRPWNMGSEFFWQCKKGVLSYVILRPLMTLVGFLTEIFGKFCDGQLRFDCAYIYTAIVNNASQIWALYCLVLFYKATREELQPIRPLSKFVVIKAVIFFSYWQSVAIAILVRAGVLKKQTYATYDVDEVAGGLQEFLICIEMFFAALAHAYAFPPRDYRDPAAPPAHGFAHNVKHMFQVQDVVDDVQDVVDETYQNTQENIAHVGRKTWATAKRTTNNITEAPRTLLMMFGRNKRSRLHGESSVLSDDEESANQRPLLQYSASDGLQNESPTRSGALRRADSGPV</sequence>
<dbReference type="SMART" id="SM01417">
    <property type="entry name" value="Solute_trans_a"/>
    <property type="match status" value="1"/>
</dbReference>
<evidence type="ECO:0008006" key="9">
    <source>
        <dbReference type="Google" id="ProtNLM"/>
    </source>
</evidence>
<keyword evidence="4 6" id="KW-0472">Membrane</keyword>
<evidence type="ECO:0000256" key="3">
    <source>
        <dbReference type="ARBA" id="ARBA00022989"/>
    </source>
</evidence>
<dbReference type="Proteomes" id="UP001489004">
    <property type="component" value="Unassembled WGS sequence"/>
</dbReference>
<organism evidence="7 8">
    <name type="scientific">[Myrmecia] bisecta</name>
    <dbReference type="NCBI Taxonomy" id="41462"/>
    <lineage>
        <taxon>Eukaryota</taxon>
        <taxon>Viridiplantae</taxon>
        <taxon>Chlorophyta</taxon>
        <taxon>core chlorophytes</taxon>
        <taxon>Trebouxiophyceae</taxon>
        <taxon>Trebouxiales</taxon>
        <taxon>Trebouxiaceae</taxon>
        <taxon>Myrmecia</taxon>
    </lineage>
</organism>
<reference evidence="7 8" key="1">
    <citation type="journal article" date="2024" name="Nat. Commun.">
        <title>Phylogenomics reveals the evolutionary origins of lichenization in chlorophyte algae.</title>
        <authorList>
            <person name="Puginier C."/>
            <person name="Libourel C."/>
            <person name="Otte J."/>
            <person name="Skaloud P."/>
            <person name="Haon M."/>
            <person name="Grisel S."/>
            <person name="Petersen M."/>
            <person name="Berrin J.G."/>
            <person name="Delaux P.M."/>
            <person name="Dal Grande F."/>
            <person name="Keller J."/>
        </authorList>
    </citation>
    <scope>NUCLEOTIDE SEQUENCE [LARGE SCALE GENOMIC DNA]</scope>
    <source>
        <strain evidence="7 8">SAG 2043</strain>
    </source>
</reference>
<evidence type="ECO:0000313" key="8">
    <source>
        <dbReference type="Proteomes" id="UP001489004"/>
    </source>
</evidence>
<accession>A0AAW1PDT6</accession>
<dbReference type="InterPro" id="IPR005178">
    <property type="entry name" value="Ostalpha/TMEM184C"/>
</dbReference>
<name>A0AAW1PDT6_9CHLO</name>
<evidence type="ECO:0000313" key="7">
    <source>
        <dbReference type="EMBL" id="KAK9806277.1"/>
    </source>
</evidence>
<feature type="transmembrane region" description="Helical" evidence="6">
    <location>
        <begin position="45"/>
        <end position="67"/>
    </location>
</feature>
<protein>
    <recommendedName>
        <fullName evidence="9">Transmembrane protein 184C</fullName>
    </recommendedName>
</protein>
<feature type="transmembrane region" description="Helical" evidence="6">
    <location>
        <begin position="290"/>
        <end position="308"/>
    </location>
</feature>